<evidence type="ECO:0000313" key="2">
    <source>
        <dbReference type="Proteomes" id="UP000824125"/>
    </source>
</evidence>
<dbReference type="Proteomes" id="UP000824125">
    <property type="component" value="Unassembled WGS sequence"/>
</dbReference>
<accession>A0A9D1MTG1</accession>
<reference evidence="1" key="2">
    <citation type="journal article" date="2021" name="PeerJ">
        <title>Extensive microbial diversity within the chicken gut microbiome revealed by metagenomics and culture.</title>
        <authorList>
            <person name="Gilroy R."/>
            <person name="Ravi A."/>
            <person name="Getino M."/>
            <person name="Pursley I."/>
            <person name="Horton D.L."/>
            <person name="Alikhan N.F."/>
            <person name="Baker D."/>
            <person name="Gharbi K."/>
            <person name="Hall N."/>
            <person name="Watson M."/>
            <person name="Adriaenssens E.M."/>
            <person name="Foster-Nyarko E."/>
            <person name="Jarju S."/>
            <person name="Secka A."/>
            <person name="Antonio M."/>
            <person name="Oren A."/>
            <person name="Chaudhuri R.R."/>
            <person name="La Ragione R."/>
            <person name="Hildebrand F."/>
            <person name="Pallen M.J."/>
        </authorList>
    </citation>
    <scope>NUCLEOTIDE SEQUENCE</scope>
    <source>
        <strain evidence="1">CHK176-6737</strain>
    </source>
</reference>
<proteinExistence type="predicted"/>
<protein>
    <recommendedName>
        <fullName evidence="3">HNH endonuclease</fullName>
    </recommendedName>
</protein>
<dbReference type="EMBL" id="DVNM01000013">
    <property type="protein sequence ID" value="HIU68816.1"/>
    <property type="molecule type" value="Genomic_DNA"/>
</dbReference>
<evidence type="ECO:0000313" key="1">
    <source>
        <dbReference type="EMBL" id="HIU68816.1"/>
    </source>
</evidence>
<sequence length="100" mass="11970">MRYDSARWHRKRKHILALDGYKDRVAAWYGKAVEATIVHHIYPADEYPQWRYCDWNLISVSFTTHNKLENRQTGELTELGLWLQSIIKPGEDWRKKNGKI</sequence>
<evidence type="ECO:0008006" key="3">
    <source>
        <dbReference type="Google" id="ProtNLM"/>
    </source>
</evidence>
<dbReference type="AlphaFoldDB" id="A0A9D1MTG1"/>
<gene>
    <name evidence="1" type="ORF">IAD23_02510</name>
</gene>
<reference evidence="1" key="1">
    <citation type="submission" date="2020-10" db="EMBL/GenBank/DDBJ databases">
        <authorList>
            <person name="Gilroy R."/>
        </authorList>
    </citation>
    <scope>NUCLEOTIDE SEQUENCE</scope>
    <source>
        <strain evidence="1">CHK176-6737</strain>
    </source>
</reference>
<name>A0A9D1MTG1_9FIRM</name>
<organism evidence="1 2">
    <name type="scientific">Candidatus Scybalenecus merdavium</name>
    <dbReference type="NCBI Taxonomy" id="2840939"/>
    <lineage>
        <taxon>Bacteria</taxon>
        <taxon>Bacillati</taxon>
        <taxon>Bacillota</taxon>
        <taxon>Clostridia</taxon>
        <taxon>Eubacteriales</taxon>
        <taxon>Oscillospiraceae</taxon>
        <taxon>Oscillospiraceae incertae sedis</taxon>
        <taxon>Candidatus Scybalenecus</taxon>
    </lineage>
</organism>
<comment type="caution">
    <text evidence="1">The sequence shown here is derived from an EMBL/GenBank/DDBJ whole genome shotgun (WGS) entry which is preliminary data.</text>
</comment>